<dbReference type="Gene3D" id="3.40.50.10490">
    <property type="entry name" value="Glucose-6-phosphate isomerase like protein, domain 1"/>
    <property type="match status" value="1"/>
</dbReference>
<protein>
    <recommendedName>
        <fullName evidence="5">Glucose-6-phosphate isomerase</fullName>
    </recommendedName>
</protein>
<sequence length="55" mass="6612">MLIDYSKNHINKKTLSLFKNLLTEININKKIKKFFDGRKINFTENRAVMHYLLRG</sequence>
<evidence type="ECO:0000313" key="4">
    <source>
        <dbReference type="EMBL" id="SVA46624.1"/>
    </source>
</evidence>
<dbReference type="GO" id="GO:0004347">
    <property type="term" value="F:glucose-6-phosphate isomerase activity"/>
    <property type="evidence" value="ECO:0007669"/>
    <property type="project" value="InterPro"/>
</dbReference>
<feature type="non-terminal residue" evidence="4">
    <location>
        <position position="55"/>
    </location>
</feature>
<gene>
    <name evidence="4" type="ORF">METZ01_LOCUS99478</name>
</gene>
<keyword evidence="2" id="KW-0324">Glycolysis</keyword>
<dbReference type="GO" id="GO:0048029">
    <property type="term" value="F:monosaccharide binding"/>
    <property type="evidence" value="ECO:0007669"/>
    <property type="project" value="TreeGrafter"/>
</dbReference>
<dbReference type="AlphaFoldDB" id="A0A381W2C0"/>
<dbReference type="GO" id="GO:0006094">
    <property type="term" value="P:gluconeogenesis"/>
    <property type="evidence" value="ECO:0007669"/>
    <property type="project" value="UniProtKB-KW"/>
</dbReference>
<dbReference type="Pfam" id="PF00342">
    <property type="entry name" value="PGI"/>
    <property type="match status" value="1"/>
</dbReference>
<accession>A0A381W2C0</accession>
<dbReference type="SUPFAM" id="SSF53697">
    <property type="entry name" value="SIS domain"/>
    <property type="match status" value="1"/>
</dbReference>
<organism evidence="4">
    <name type="scientific">marine metagenome</name>
    <dbReference type="NCBI Taxonomy" id="408172"/>
    <lineage>
        <taxon>unclassified sequences</taxon>
        <taxon>metagenomes</taxon>
        <taxon>ecological metagenomes</taxon>
    </lineage>
</organism>
<dbReference type="InterPro" id="IPR046348">
    <property type="entry name" value="SIS_dom_sf"/>
</dbReference>
<evidence type="ECO:0008006" key="5">
    <source>
        <dbReference type="Google" id="ProtNLM"/>
    </source>
</evidence>
<feature type="non-terminal residue" evidence="4">
    <location>
        <position position="1"/>
    </location>
</feature>
<dbReference type="PANTHER" id="PTHR11469">
    <property type="entry name" value="GLUCOSE-6-PHOSPHATE ISOMERASE"/>
    <property type="match status" value="1"/>
</dbReference>
<dbReference type="InterPro" id="IPR001672">
    <property type="entry name" value="G6P_Isomerase"/>
</dbReference>
<reference evidence="4" key="1">
    <citation type="submission" date="2018-05" db="EMBL/GenBank/DDBJ databases">
        <authorList>
            <person name="Lanie J.A."/>
            <person name="Ng W.-L."/>
            <person name="Kazmierczak K.M."/>
            <person name="Andrzejewski T.M."/>
            <person name="Davidsen T.M."/>
            <person name="Wayne K.J."/>
            <person name="Tettelin H."/>
            <person name="Glass J.I."/>
            <person name="Rusch D."/>
            <person name="Podicherti R."/>
            <person name="Tsui H.-C.T."/>
            <person name="Winkler M.E."/>
        </authorList>
    </citation>
    <scope>NUCLEOTIDE SEQUENCE</scope>
</reference>
<dbReference type="GO" id="GO:0005829">
    <property type="term" value="C:cytosol"/>
    <property type="evidence" value="ECO:0007669"/>
    <property type="project" value="TreeGrafter"/>
</dbReference>
<evidence type="ECO:0000256" key="2">
    <source>
        <dbReference type="ARBA" id="ARBA00023152"/>
    </source>
</evidence>
<dbReference type="GO" id="GO:0051156">
    <property type="term" value="P:glucose 6-phosphate metabolic process"/>
    <property type="evidence" value="ECO:0007669"/>
    <property type="project" value="TreeGrafter"/>
</dbReference>
<dbReference type="PANTHER" id="PTHR11469:SF1">
    <property type="entry name" value="GLUCOSE-6-PHOSPHATE ISOMERASE"/>
    <property type="match status" value="1"/>
</dbReference>
<evidence type="ECO:0000256" key="1">
    <source>
        <dbReference type="ARBA" id="ARBA00022432"/>
    </source>
</evidence>
<keyword evidence="1" id="KW-0312">Gluconeogenesis</keyword>
<proteinExistence type="predicted"/>
<evidence type="ECO:0000256" key="3">
    <source>
        <dbReference type="ARBA" id="ARBA00023235"/>
    </source>
</evidence>
<dbReference type="EMBL" id="UINC01010487">
    <property type="protein sequence ID" value="SVA46624.1"/>
    <property type="molecule type" value="Genomic_DNA"/>
</dbReference>
<name>A0A381W2C0_9ZZZZ</name>
<keyword evidence="3" id="KW-0413">Isomerase</keyword>
<dbReference type="GO" id="GO:0097367">
    <property type="term" value="F:carbohydrate derivative binding"/>
    <property type="evidence" value="ECO:0007669"/>
    <property type="project" value="InterPro"/>
</dbReference>
<dbReference type="PROSITE" id="PS51463">
    <property type="entry name" value="P_GLUCOSE_ISOMERASE_3"/>
    <property type="match status" value="1"/>
</dbReference>
<dbReference type="GO" id="GO:0006096">
    <property type="term" value="P:glycolytic process"/>
    <property type="evidence" value="ECO:0007669"/>
    <property type="project" value="UniProtKB-KW"/>
</dbReference>